<keyword evidence="5 10" id="KW-1133">Transmembrane helix</keyword>
<dbReference type="PROSITE" id="PS50111">
    <property type="entry name" value="CHEMOTAXIS_TRANSDUC_2"/>
    <property type="match status" value="1"/>
</dbReference>
<evidence type="ECO:0000256" key="9">
    <source>
        <dbReference type="SAM" id="MobiDB-lite"/>
    </source>
</evidence>
<dbReference type="InterPro" id="IPR004089">
    <property type="entry name" value="MCPsignal_dom"/>
</dbReference>
<accession>A0A6N6N2B4</accession>
<name>A0A6N6N2B4_9BACT</name>
<dbReference type="PANTHER" id="PTHR43531:SF11">
    <property type="entry name" value="METHYL-ACCEPTING CHEMOTAXIS PROTEIN 3"/>
    <property type="match status" value="1"/>
</dbReference>
<comment type="subcellular location">
    <subcellularLocation>
        <location evidence="1">Cell membrane</location>
        <topology evidence="1">Multi-pass membrane protein</topology>
    </subcellularLocation>
</comment>
<sequence>MLRKITINTRMIILIVVVLLMAAGFGWTFLSGVGEVKDIGVDRANKAMNEGERRKLQVATHSMAVAIGAAIRDMPVLEQKVATIRALVDDVRFEEDKSGYFFVYNKTTNVALPPNKKLQGKDLGDLKDKNGVQLVSELFKLSQKGGGFLVYIWPKPGKGDQPKLSYAEMIPGTDMWIGTGVYLDNVEEQTAAIASDIDDVVSGLIWIVGSIAAAICLLAILPFCILVARSVITPINEALVLANTVASGDMTVEIDTSQTDEPGKLSAALGTMTSRLDGIVGQVKEGAQSVASGSVEISGSAQSLADGATRQAASVEEVSASMEEMIGQIRLNTDNAQQTESMATRTAEDAQQGGDAVMEAVDSIKNIAEKISIIEEIARQTNLLALNAAIEAARAGEAGKGFAVVAAEVRKLAERSGMAASEISELSESTLAKADQAGSMLNKMVPDIRKTAELVQEIATASIEQNTGAEEINKAIQELDHVIQQNASASEEMASTAQEFTAQAEQLLATMEFFKTRETGTGMQGGPTIRKRRPATAALPRPETKPETKQESGGTTLDMDQESDSDFERF</sequence>
<dbReference type="SUPFAM" id="SSF58104">
    <property type="entry name" value="Methyl-accepting chemotaxis protein (MCP) signaling domain"/>
    <property type="match status" value="1"/>
</dbReference>
<feature type="transmembrane region" description="Helical" evidence="10">
    <location>
        <begin position="204"/>
        <end position="228"/>
    </location>
</feature>
<dbReference type="AlphaFoldDB" id="A0A6N6N2B4"/>
<feature type="region of interest" description="Disordered" evidence="9">
    <location>
        <begin position="518"/>
        <end position="570"/>
    </location>
</feature>
<dbReference type="InterPro" id="IPR004010">
    <property type="entry name" value="Double_Cache_2"/>
</dbReference>
<dbReference type="SMART" id="SM00304">
    <property type="entry name" value="HAMP"/>
    <property type="match status" value="1"/>
</dbReference>
<gene>
    <name evidence="13" type="ORF">F8A88_06700</name>
</gene>
<dbReference type="EMBL" id="WAIE01000002">
    <property type="protein sequence ID" value="KAB1442149.1"/>
    <property type="molecule type" value="Genomic_DNA"/>
</dbReference>
<dbReference type="GO" id="GO:0004888">
    <property type="term" value="F:transmembrane signaling receptor activity"/>
    <property type="evidence" value="ECO:0007669"/>
    <property type="project" value="InterPro"/>
</dbReference>
<dbReference type="OrthoDB" id="9787709at2"/>
<dbReference type="PANTHER" id="PTHR43531">
    <property type="entry name" value="PROTEIN ICFG"/>
    <property type="match status" value="1"/>
</dbReference>
<dbReference type="InterPro" id="IPR003660">
    <property type="entry name" value="HAMP_dom"/>
</dbReference>
<keyword evidence="8" id="KW-0807">Transducer</keyword>
<evidence type="ECO:0000259" key="11">
    <source>
        <dbReference type="PROSITE" id="PS50111"/>
    </source>
</evidence>
<evidence type="ECO:0000259" key="12">
    <source>
        <dbReference type="PROSITE" id="PS50885"/>
    </source>
</evidence>
<dbReference type="SMART" id="SM00283">
    <property type="entry name" value="MA"/>
    <property type="match status" value="1"/>
</dbReference>
<feature type="compositionally biased region" description="Acidic residues" evidence="9">
    <location>
        <begin position="559"/>
        <end position="570"/>
    </location>
</feature>
<keyword evidence="14" id="KW-1185">Reference proteome</keyword>
<evidence type="ECO:0000256" key="7">
    <source>
        <dbReference type="ARBA" id="ARBA00029447"/>
    </source>
</evidence>
<dbReference type="GO" id="GO:0006935">
    <property type="term" value="P:chemotaxis"/>
    <property type="evidence" value="ECO:0007669"/>
    <property type="project" value="UniProtKB-KW"/>
</dbReference>
<evidence type="ECO:0000313" key="14">
    <source>
        <dbReference type="Proteomes" id="UP000438699"/>
    </source>
</evidence>
<dbReference type="InterPro" id="IPR004090">
    <property type="entry name" value="Chemotax_Me-accpt_rcpt"/>
</dbReference>
<dbReference type="InterPro" id="IPR033480">
    <property type="entry name" value="sCache_2"/>
</dbReference>
<keyword evidence="6 10" id="KW-0472">Membrane</keyword>
<evidence type="ECO:0000256" key="8">
    <source>
        <dbReference type="PROSITE-ProRule" id="PRU00284"/>
    </source>
</evidence>
<comment type="similarity">
    <text evidence="7">Belongs to the methyl-accepting chemotaxis (MCP) protein family.</text>
</comment>
<evidence type="ECO:0000313" key="13">
    <source>
        <dbReference type="EMBL" id="KAB1442149.1"/>
    </source>
</evidence>
<dbReference type="GO" id="GO:0007165">
    <property type="term" value="P:signal transduction"/>
    <property type="evidence" value="ECO:0007669"/>
    <property type="project" value="UniProtKB-KW"/>
</dbReference>
<dbReference type="Pfam" id="PF00015">
    <property type="entry name" value="MCPsignal"/>
    <property type="match status" value="1"/>
</dbReference>
<dbReference type="InterPro" id="IPR051310">
    <property type="entry name" value="MCP_chemotaxis"/>
</dbReference>
<keyword evidence="2" id="KW-1003">Cell membrane</keyword>
<reference evidence="13 14" key="1">
    <citation type="journal article" date="2017" name="Int. J. Syst. Evol. Microbiol.">
        <title>Desulfovibrio senegalensis sp. nov., a mesophilic sulfate reducer isolated from marine sediment.</title>
        <authorList>
            <person name="Thioye A."/>
            <person name="Gam Z.B.A."/>
            <person name="Mbengue M."/>
            <person name="Cayol J.L."/>
            <person name="Joseph-Bartoli M."/>
            <person name="Toure-Kane C."/>
            <person name="Labat M."/>
        </authorList>
    </citation>
    <scope>NUCLEOTIDE SEQUENCE [LARGE SCALE GENOMIC DNA]</scope>
    <source>
        <strain evidence="13 14">DSM 101509</strain>
    </source>
</reference>
<dbReference type="PRINTS" id="PR00260">
    <property type="entry name" value="CHEMTRNSDUCR"/>
</dbReference>
<keyword evidence="4 10" id="KW-0812">Transmembrane</keyword>
<dbReference type="FunFam" id="1.10.287.950:FF:000001">
    <property type="entry name" value="Methyl-accepting chemotaxis sensory transducer"/>
    <property type="match status" value="1"/>
</dbReference>
<dbReference type="PROSITE" id="PS50885">
    <property type="entry name" value="HAMP"/>
    <property type="match status" value="1"/>
</dbReference>
<dbReference type="SMART" id="SM01049">
    <property type="entry name" value="Cache_2"/>
    <property type="match status" value="1"/>
</dbReference>
<dbReference type="CDD" id="cd06225">
    <property type="entry name" value="HAMP"/>
    <property type="match status" value="1"/>
</dbReference>
<evidence type="ECO:0000256" key="6">
    <source>
        <dbReference type="ARBA" id="ARBA00023136"/>
    </source>
</evidence>
<evidence type="ECO:0000256" key="4">
    <source>
        <dbReference type="ARBA" id="ARBA00022692"/>
    </source>
</evidence>
<evidence type="ECO:0000256" key="5">
    <source>
        <dbReference type="ARBA" id="ARBA00022989"/>
    </source>
</evidence>
<evidence type="ECO:0000256" key="3">
    <source>
        <dbReference type="ARBA" id="ARBA00022500"/>
    </source>
</evidence>
<dbReference type="RefSeq" id="WP_151150371.1">
    <property type="nucleotide sequence ID" value="NZ_WAIE01000002.1"/>
</dbReference>
<feature type="domain" description="HAMP" evidence="12">
    <location>
        <begin position="229"/>
        <end position="281"/>
    </location>
</feature>
<dbReference type="Proteomes" id="UP000438699">
    <property type="component" value="Unassembled WGS sequence"/>
</dbReference>
<feature type="transmembrane region" description="Helical" evidence="10">
    <location>
        <begin position="12"/>
        <end position="30"/>
    </location>
</feature>
<dbReference type="Gene3D" id="3.30.450.20">
    <property type="entry name" value="PAS domain"/>
    <property type="match status" value="1"/>
</dbReference>
<keyword evidence="3" id="KW-0145">Chemotaxis</keyword>
<dbReference type="GO" id="GO:0005886">
    <property type="term" value="C:plasma membrane"/>
    <property type="evidence" value="ECO:0007669"/>
    <property type="project" value="UniProtKB-SubCell"/>
</dbReference>
<organism evidence="13 14">
    <name type="scientific">Pseudodesulfovibrio senegalensis</name>
    <dbReference type="NCBI Taxonomy" id="1721087"/>
    <lineage>
        <taxon>Bacteria</taxon>
        <taxon>Pseudomonadati</taxon>
        <taxon>Thermodesulfobacteriota</taxon>
        <taxon>Desulfovibrionia</taxon>
        <taxon>Desulfovibrionales</taxon>
        <taxon>Desulfovibrionaceae</taxon>
    </lineage>
</organism>
<proteinExistence type="inferred from homology"/>
<evidence type="ECO:0000256" key="10">
    <source>
        <dbReference type="SAM" id="Phobius"/>
    </source>
</evidence>
<dbReference type="Gene3D" id="1.10.287.950">
    <property type="entry name" value="Methyl-accepting chemotaxis protein"/>
    <property type="match status" value="1"/>
</dbReference>
<evidence type="ECO:0000256" key="2">
    <source>
        <dbReference type="ARBA" id="ARBA00022475"/>
    </source>
</evidence>
<evidence type="ECO:0000256" key="1">
    <source>
        <dbReference type="ARBA" id="ARBA00004651"/>
    </source>
</evidence>
<dbReference type="Pfam" id="PF08269">
    <property type="entry name" value="dCache_2"/>
    <property type="match status" value="1"/>
</dbReference>
<protein>
    <submittedName>
        <fullName evidence="13">HAMP domain-containing protein</fullName>
    </submittedName>
</protein>
<comment type="caution">
    <text evidence="13">The sequence shown here is derived from an EMBL/GenBank/DDBJ whole genome shotgun (WGS) entry which is preliminary data.</text>
</comment>
<feature type="domain" description="Methyl-accepting transducer" evidence="11">
    <location>
        <begin position="286"/>
        <end position="501"/>
    </location>
</feature>